<organism evidence="3 4">
    <name type="scientific">Seminavis robusta</name>
    <dbReference type="NCBI Taxonomy" id="568900"/>
    <lineage>
        <taxon>Eukaryota</taxon>
        <taxon>Sar</taxon>
        <taxon>Stramenopiles</taxon>
        <taxon>Ochrophyta</taxon>
        <taxon>Bacillariophyta</taxon>
        <taxon>Bacillariophyceae</taxon>
        <taxon>Bacillariophycidae</taxon>
        <taxon>Naviculales</taxon>
        <taxon>Naviculaceae</taxon>
        <taxon>Seminavis</taxon>
    </lineage>
</organism>
<comment type="caution">
    <text evidence="3">The sequence shown here is derived from an EMBL/GenBank/DDBJ whole genome shotgun (WGS) entry which is preliminary data.</text>
</comment>
<feature type="region of interest" description="Disordered" evidence="1">
    <location>
        <begin position="25"/>
        <end position="51"/>
    </location>
</feature>
<reference evidence="3" key="1">
    <citation type="submission" date="2020-06" db="EMBL/GenBank/DDBJ databases">
        <authorList>
            <consortium name="Plant Systems Biology data submission"/>
        </authorList>
    </citation>
    <scope>NUCLEOTIDE SEQUENCE</scope>
    <source>
        <strain evidence="3">D6</strain>
    </source>
</reference>
<dbReference type="AlphaFoldDB" id="A0A9N8EMZ0"/>
<keyword evidence="2" id="KW-0812">Transmembrane</keyword>
<dbReference type="Proteomes" id="UP001153069">
    <property type="component" value="Unassembled WGS sequence"/>
</dbReference>
<evidence type="ECO:0000256" key="2">
    <source>
        <dbReference type="SAM" id="Phobius"/>
    </source>
</evidence>
<evidence type="ECO:0000256" key="1">
    <source>
        <dbReference type="SAM" id="MobiDB-lite"/>
    </source>
</evidence>
<sequence length="235" mass="25355">MQLRDVGTGTNSTGTGSNFTVVTTGRQRIRRRARPEGKRTGTRGETRGRAAAGGVNITKTQKQERRFLRETTRGRRAIKESRENIFAGRNRISAIAVMEKSSAQERQRATDIGTDHSGDHVDEGNSLVTVLTSSDVNNLTSSNTSVSRGHEKGFLQGVLVSLPLASAAAVLGAGGLAAILCITQTICPTTETQQVIEVRTSGDVVFRNLPRPPTQVEIAGVVEQIQNFFEILIAR</sequence>
<evidence type="ECO:0000313" key="4">
    <source>
        <dbReference type="Proteomes" id="UP001153069"/>
    </source>
</evidence>
<proteinExistence type="predicted"/>
<name>A0A9N8EMZ0_9STRA</name>
<protein>
    <submittedName>
        <fullName evidence="3">Uncharacterized protein</fullName>
    </submittedName>
</protein>
<keyword evidence="4" id="KW-1185">Reference proteome</keyword>
<keyword evidence="2" id="KW-1133">Transmembrane helix</keyword>
<evidence type="ECO:0000313" key="3">
    <source>
        <dbReference type="EMBL" id="CAB9521999.1"/>
    </source>
</evidence>
<feature type="transmembrane region" description="Helical" evidence="2">
    <location>
        <begin position="158"/>
        <end position="180"/>
    </location>
</feature>
<feature type="non-terminal residue" evidence="3">
    <location>
        <position position="235"/>
    </location>
</feature>
<dbReference type="EMBL" id="CAICTM010001256">
    <property type="protein sequence ID" value="CAB9521999.1"/>
    <property type="molecule type" value="Genomic_DNA"/>
</dbReference>
<accession>A0A9N8EMZ0</accession>
<keyword evidence="2" id="KW-0472">Membrane</keyword>
<gene>
    <name evidence="3" type="ORF">SEMRO_1258_G256760.1</name>
</gene>
<feature type="compositionally biased region" description="Basic and acidic residues" evidence="1">
    <location>
        <begin position="34"/>
        <end position="48"/>
    </location>
</feature>